<dbReference type="EMBL" id="ML179048">
    <property type="protein sequence ID" value="THV05598.1"/>
    <property type="molecule type" value="Genomic_DNA"/>
</dbReference>
<evidence type="ECO:0000313" key="2">
    <source>
        <dbReference type="EMBL" id="THV05598.1"/>
    </source>
</evidence>
<keyword evidence="3" id="KW-1185">Reference proteome</keyword>
<reference evidence="2 3" key="1">
    <citation type="journal article" date="2019" name="Nat. Ecol. Evol.">
        <title>Megaphylogeny resolves global patterns of mushroom evolution.</title>
        <authorList>
            <person name="Varga T."/>
            <person name="Krizsan K."/>
            <person name="Foldi C."/>
            <person name="Dima B."/>
            <person name="Sanchez-Garcia M."/>
            <person name="Sanchez-Ramirez S."/>
            <person name="Szollosi G.J."/>
            <person name="Szarkandi J.G."/>
            <person name="Papp V."/>
            <person name="Albert L."/>
            <person name="Andreopoulos W."/>
            <person name="Angelini C."/>
            <person name="Antonin V."/>
            <person name="Barry K.W."/>
            <person name="Bougher N.L."/>
            <person name="Buchanan P."/>
            <person name="Buyck B."/>
            <person name="Bense V."/>
            <person name="Catcheside P."/>
            <person name="Chovatia M."/>
            <person name="Cooper J."/>
            <person name="Damon W."/>
            <person name="Desjardin D."/>
            <person name="Finy P."/>
            <person name="Geml J."/>
            <person name="Haridas S."/>
            <person name="Hughes K."/>
            <person name="Justo A."/>
            <person name="Karasinski D."/>
            <person name="Kautmanova I."/>
            <person name="Kiss B."/>
            <person name="Kocsube S."/>
            <person name="Kotiranta H."/>
            <person name="LaButti K.M."/>
            <person name="Lechner B.E."/>
            <person name="Liimatainen K."/>
            <person name="Lipzen A."/>
            <person name="Lukacs Z."/>
            <person name="Mihaltcheva S."/>
            <person name="Morgado L.N."/>
            <person name="Niskanen T."/>
            <person name="Noordeloos M.E."/>
            <person name="Ohm R.A."/>
            <person name="Ortiz-Santana B."/>
            <person name="Ovrebo C."/>
            <person name="Racz N."/>
            <person name="Riley R."/>
            <person name="Savchenko A."/>
            <person name="Shiryaev A."/>
            <person name="Soop K."/>
            <person name="Spirin V."/>
            <person name="Szebenyi C."/>
            <person name="Tomsovsky M."/>
            <person name="Tulloss R.E."/>
            <person name="Uehling J."/>
            <person name="Grigoriev I.V."/>
            <person name="Vagvolgyi C."/>
            <person name="Papp T."/>
            <person name="Martin F.M."/>
            <person name="Miettinen O."/>
            <person name="Hibbett D.S."/>
            <person name="Nagy L.G."/>
        </authorList>
    </citation>
    <scope>NUCLEOTIDE SEQUENCE [LARGE SCALE GENOMIC DNA]</scope>
    <source>
        <strain evidence="2 3">CBS 962.96</strain>
    </source>
</reference>
<proteinExistence type="predicted"/>
<dbReference type="InterPro" id="IPR041078">
    <property type="entry name" value="Plavaka"/>
</dbReference>
<feature type="region of interest" description="Disordered" evidence="1">
    <location>
        <begin position="1"/>
        <end position="87"/>
    </location>
</feature>
<dbReference type="Proteomes" id="UP000297245">
    <property type="component" value="Unassembled WGS sequence"/>
</dbReference>
<dbReference type="AlphaFoldDB" id="A0A4S8MR91"/>
<feature type="compositionally biased region" description="Pro residues" evidence="1">
    <location>
        <begin position="13"/>
        <end position="45"/>
    </location>
</feature>
<gene>
    <name evidence="2" type="ORF">K435DRAFT_646900</name>
</gene>
<dbReference type="OrthoDB" id="3199698at2759"/>
<evidence type="ECO:0000256" key="1">
    <source>
        <dbReference type="SAM" id="MobiDB-lite"/>
    </source>
</evidence>
<evidence type="ECO:0000313" key="3">
    <source>
        <dbReference type="Proteomes" id="UP000297245"/>
    </source>
</evidence>
<dbReference type="Pfam" id="PF18759">
    <property type="entry name" value="Plavaka"/>
    <property type="match status" value="1"/>
</dbReference>
<feature type="compositionally biased region" description="Low complexity" evidence="1">
    <location>
        <begin position="1"/>
        <end position="12"/>
    </location>
</feature>
<name>A0A4S8MR91_DENBC</name>
<organism evidence="2 3">
    <name type="scientific">Dendrothele bispora (strain CBS 962.96)</name>
    <dbReference type="NCBI Taxonomy" id="1314807"/>
    <lineage>
        <taxon>Eukaryota</taxon>
        <taxon>Fungi</taxon>
        <taxon>Dikarya</taxon>
        <taxon>Basidiomycota</taxon>
        <taxon>Agaricomycotina</taxon>
        <taxon>Agaricomycetes</taxon>
        <taxon>Agaricomycetidae</taxon>
        <taxon>Agaricales</taxon>
        <taxon>Agaricales incertae sedis</taxon>
        <taxon>Dendrothele</taxon>
    </lineage>
</organism>
<accession>A0A4S8MR91</accession>
<sequence length="900" mass="102309">MSESIPSPRSPQIVPPSPPFSPTPSLPFSPIPSPPLQSSPPPTPSPHKQSHTARVYHPYLTGEKCDSLGNPLPADAPPDTREVPENPWEPFNDIIGFHTADLLYRKVEMSQGDTDSLLNLWNLSLAKHDDVGPFHNHEAIHETIDSIKQGSAPWHCFVTIPDTGLPADAPEWKKTEYEVWYRDPETVIKNMLDNPEFAEEFDTKPYIERKVDGTRRWSDVMSGNYAWTTSTKIYEDDVTTEGAMLVPIILGSDKTTVSVATGNVEYHPMYLSIGNVHNTVRRAHRNAVVPIAFLPIPKSDRQYDNDPDFRLFKKQLYHSSVSAVLQSLKSGMTKPVIRRCPDGHFRRVIYDLAAYIADYPEQVYLSGIVQGWCPKCTAPPPDLDAAAGPRSRQHTEALFQEFAGDGRVLWDNYGVDDGIIPFTHNFPRADIHMMLTSDLLHQTIKGTFKDHLVDWVHEYLVITEGKAQAQAIMDDIDCRIAAMPVFPGLRRFPHGRRFKQWTGDDSKALMKVFVPAVASYLPDEMLKCFTAFLDFCYLVRRPDIDEVDLGQIENALQRFHHYREVFKDTGVCNDFNLPRQHALVHYREVIILFGALGGLCSSITESRHITAVKKPWRRSTRYQALSQMLLINQRLDKLAAFTSELVYRELLPSSHLPPPEIDFFDIEQDDIGPSDRTIIFGEVNLAKTRCRGFPRNLRSLGEALSVPTLETMTRQFLHEQLSGESLPDHSHLDGLPFIGSKVNVFSSAVAEFHAPSDVAGIRGMSRERIRCTESWKGAHRKDCALVVMRKEKVGFQRFDVVRIHLFFSFQHEGTIYPCALVQWYKTYGSRPDGNTGMWIVRREEGLSVIHVDSIYRGVHLLPVFGDKPLPNKFNYRYTLDCFSTFYVNRFADHHANEILM</sequence>
<protein>
    <submittedName>
        <fullName evidence="2">Uncharacterized protein</fullName>
    </submittedName>
</protein>